<gene>
    <name evidence="1" type="ORF">GU926_14105</name>
</gene>
<evidence type="ECO:0000313" key="2">
    <source>
        <dbReference type="Proteomes" id="UP000464214"/>
    </source>
</evidence>
<dbReference type="SUPFAM" id="SSF48452">
    <property type="entry name" value="TPR-like"/>
    <property type="match status" value="1"/>
</dbReference>
<dbReference type="PROSITE" id="PS51257">
    <property type="entry name" value="PROKAR_LIPOPROTEIN"/>
    <property type="match status" value="1"/>
</dbReference>
<dbReference type="Gene3D" id="1.25.40.390">
    <property type="match status" value="1"/>
</dbReference>
<dbReference type="Proteomes" id="UP000464214">
    <property type="component" value="Chromosome"/>
</dbReference>
<protein>
    <submittedName>
        <fullName evidence="1">SusD/RagB family nutrient-binding outer membrane lipoprotein</fullName>
    </submittedName>
</protein>
<dbReference type="EMBL" id="CP047897">
    <property type="protein sequence ID" value="QHL88503.1"/>
    <property type="molecule type" value="Genomic_DNA"/>
</dbReference>
<dbReference type="Pfam" id="PF12771">
    <property type="entry name" value="SusD-like_2"/>
    <property type="match status" value="1"/>
</dbReference>
<evidence type="ECO:0000313" key="1">
    <source>
        <dbReference type="EMBL" id="QHL88503.1"/>
    </source>
</evidence>
<name>A0A6P1P293_9BACT</name>
<proteinExistence type="predicted"/>
<dbReference type="AlphaFoldDB" id="A0A6P1P293"/>
<reference evidence="1 2" key="1">
    <citation type="submission" date="2020-01" db="EMBL/GenBank/DDBJ databases">
        <authorList>
            <person name="Kim M."/>
        </authorList>
    </citation>
    <scope>NUCLEOTIDE SEQUENCE [LARGE SCALE GENOMIC DNA]</scope>
    <source>
        <strain evidence="1 2">BT10</strain>
    </source>
</reference>
<dbReference type="InterPro" id="IPR011990">
    <property type="entry name" value="TPR-like_helical_dom_sf"/>
</dbReference>
<sequence>MKKLYILLLSGVLLGGCNNFDDDINITPNAPSASSGMQLLANAMLSLPGLGSSPQGEFMAQYLAETQYPTASLYPTGGTSFYGLYQGPLMNIEETLKSQDLNTLQGPIANQLAVAKILKAYYFWHITDRWGDVPYSQALQGNANFTPAYDTQESIYNSLFVLLKEANDQIVPGNVTNDIIYNGDMTKWKKLGNTIRLLMALRLSNVNPTKGKAEFNAALTDGIMTSNADSFVFKHLLDANNQNYWYGEVSRGREWWALTQTLVDYMKPVEDPRLLVYGQPTKTTKEYVGLPFGTTAGMPNTSSYSLLGTAIFAQNAPVYLVTYAQALFAKAEAAKLGWIDGGDAEAKINYDLAVQNSILQWTGSTNGASALLAQPGIAYDPANALQQIGNQRYVHLFMNGYEAWAEWRRTGYPNNLVPSGGNAVPTRNMYPSDEAFLNAANYNAAVQRLNGGDTLYGKVWWDKD</sequence>
<dbReference type="InterPro" id="IPR041662">
    <property type="entry name" value="SusD-like_2"/>
</dbReference>
<dbReference type="KEGG" id="nib:GU926_14105"/>
<accession>A0A6P1P293</accession>
<keyword evidence="2" id="KW-1185">Reference proteome</keyword>
<organism evidence="1 2">
    <name type="scientific">Nibribacter ruber</name>
    <dbReference type="NCBI Taxonomy" id="2698458"/>
    <lineage>
        <taxon>Bacteria</taxon>
        <taxon>Pseudomonadati</taxon>
        <taxon>Bacteroidota</taxon>
        <taxon>Cytophagia</taxon>
        <taxon>Cytophagales</taxon>
        <taxon>Hymenobacteraceae</taxon>
        <taxon>Nibribacter</taxon>
    </lineage>
</organism>
<keyword evidence="1" id="KW-0449">Lipoprotein</keyword>
<dbReference type="RefSeq" id="WP_160692983.1">
    <property type="nucleotide sequence ID" value="NZ_CP047897.1"/>
</dbReference>